<proteinExistence type="predicted"/>
<dbReference type="InterPro" id="IPR036390">
    <property type="entry name" value="WH_DNA-bd_sf"/>
</dbReference>
<dbReference type="PANTHER" id="PTHR33164">
    <property type="entry name" value="TRANSCRIPTIONAL REGULATOR, MARR FAMILY"/>
    <property type="match status" value="1"/>
</dbReference>
<organism evidence="2 3">
    <name type="scientific">Frankia torreyi</name>
    <dbReference type="NCBI Taxonomy" id="1856"/>
    <lineage>
        <taxon>Bacteria</taxon>
        <taxon>Bacillati</taxon>
        <taxon>Actinomycetota</taxon>
        <taxon>Actinomycetes</taxon>
        <taxon>Frankiales</taxon>
        <taxon>Frankiaceae</taxon>
        <taxon>Frankia</taxon>
    </lineage>
</organism>
<evidence type="ECO:0000313" key="2">
    <source>
        <dbReference type="EMBL" id="KJE25216.1"/>
    </source>
</evidence>
<gene>
    <name evidence="2" type="ORF">FF36_00349</name>
</gene>
<protein>
    <submittedName>
        <fullName evidence="2">Transcriptional regulator</fullName>
    </submittedName>
</protein>
<dbReference type="EMBL" id="JYFN01000002">
    <property type="protein sequence ID" value="KJE25216.1"/>
    <property type="molecule type" value="Genomic_DNA"/>
</dbReference>
<dbReference type="PROSITE" id="PS50995">
    <property type="entry name" value="HTH_MARR_2"/>
    <property type="match status" value="1"/>
</dbReference>
<dbReference type="PANTHER" id="PTHR33164:SF89">
    <property type="entry name" value="MARR FAMILY REGULATORY PROTEIN"/>
    <property type="match status" value="1"/>
</dbReference>
<keyword evidence="3" id="KW-1185">Reference proteome</keyword>
<dbReference type="PRINTS" id="PR00598">
    <property type="entry name" value="HTHMARR"/>
</dbReference>
<evidence type="ECO:0000259" key="1">
    <source>
        <dbReference type="PROSITE" id="PS50995"/>
    </source>
</evidence>
<dbReference type="InterPro" id="IPR000835">
    <property type="entry name" value="HTH_MarR-typ"/>
</dbReference>
<dbReference type="SUPFAM" id="SSF46785">
    <property type="entry name" value="Winged helix' DNA-binding domain"/>
    <property type="match status" value="1"/>
</dbReference>
<reference evidence="3" key="1">
    <citation type="submission" date="2015-02" db="EMBL/GenBank/DDBJ databases">
        <title>Draft Genome of Frankia sp. CpI1-S.</title>
        <authorList>
            <person name="Oshone R.T."/>
            <person name="Ngom M."/>
            <person name="Ghodhbane-Gtari F."/>
            <person name="Gtari M."/>
            <person name="Morris K."/>
            <person name="Thomas K."/>
            <person name="Sen A."/>
            <person name="Tisa L.S."/>
        </authorList>
    </citation>
    <scope>NUCLEOTIDE SEQUENCE [LARGE SCALE GENOMIC DNA]</scope>
    <source>
        <strain evidence="3">CpI1-S</strain>
    </source>
</reference>
<dbReference type="SMART" id="SM00347">
    <property type="entry name" value="HTH_MARR"/>
    <property type="match status" value="1"/>
</dbReference>
<dbReference type="GO" id="GO:0006950">
    <property type="term" value="P:response to stress"/>
    <property type="evidence" value="ECO:0007669"/>
    <property type="project" value="TreeGrafter"/>
</dbReference>
<sequence>MTTHRPTGRDEAAAQRPPRGTAFLLAQVGAHAAARFAERISELGLIPAEVGILRMIAARPGRSQRSLAEELGVVPSRIVALVDRLEGKGLLARARNPTDRRNHALQLTAEGGAVMARMRGLAAAHEDQICAALDDAQRAHLSSLLAAIAAQQGLTPGVHPGYQQPPPT</sequence>
<evidence type="ECO:0000313" key="3">
    <source>
        <dbReference type="Proteomes" id="UP000032545"/>
    </source>
</evidence>
<dbReference type="Gene3D" id="1.10.10.10">
    <property type="entry name" value="Winged helix-like DNA-binding domain superfamily/Winged helix DNA-binding domain"/>
    <property type="match status" value="1"/>
</dbReference>
<reference evidence="2 3" key="2">
    <citation type="journal article" date="2016" name="Genome Announc.">
        <title>Permanent Draft Genome Sequences for Two Variants of Frankia sp. Strain CpI1, the First Frankia Strain Isolated from Root Nodules of Comptonia peregrina.</title>
        <authorList>
            <person name="Oshone R."/>
            <person name="Hurst S.G.IV."/>
            <person name="Abebe-Akele F."/>
            <person name="Simpson S."/>
            <person name="Morris K."/>
            <person name="Thomas W.K."/>
            <person name="Tisa L.S."/>
        </authorList>
    </citation>
    <scope>NUCLEOTIDE SEQUENCE [LARGE SCALE GENOMIC DNA]</scope>
    <source>
        <strain evidence="3">CpI1-S</strain>
    </source>
</reference>
<feature type="domain" description="HTH marR-type" evidence="1">
    <location>
        <begin position="18"/>
        <end position="150"/>
    </location>
</feature>
<accession>A0A0D8BM75</accession>
<dbReference type="OrthoDB" id="4462574at2"/>
<dbReference type="AlphaFoldDB" id="A0A0D8BM75"/>
<comment type="caution">
    <text evidence="2">The sequence shown here is derived from an EMBL/GenBank/DDBJ whole genome shotgun (WGS) entry which is preliminary data.</text>
</comment>
<dbReference type="Pfam" id="PF12802">
    <property type="entry name" value="MarR_2"/>
    <property type="match status" value="1"/>
</dbReference>
<name>A0A0D8BM75_9ACTN</name>
<dbReference type="InterPro" id="IPR036388">
    <property type="entry name" value="WH-like_DNA-bd_sf"/>
</dbReference>
<dbReference type="Proteomes" id="UP000032545">
    <property type="component" value="Unassembled WGS sequence"/>
</dbReference>
<dbReference type="InterPro" id="IPR039422">
    <property type="entry name" value="MarR/SlyA-like"/>
</dbReference>
<dbReference type="RefSeq" id="WP_044883136.1">
    <property type="nucleotide sequence ID" value="NZ_JYFN01000002.1"/>
</dbReference>
<dbReference type="PATRIC" id="fig|1502723.3.peg.392"/>
<dbReference type="GO" id="GO:0003700">
    <property type="term" value="F:DNA-binding transcription factor activity"/>
    <property type="evidence" value="ECO:0007669"/>
    <property type="project" value="InterPro"/>
</dbReference>